<protein>
    <submittedName>
        <fullName evidence="1">Uncharacterized protein</fullName>
    </submittedName>
</protein>
<name>A0AAX4JI28_9CAUD</name>
<accession>A0AAX4JI28</accession>
<organism evidence="1 2">
    <name type="scientific">Burkholderia phage vB_BpP_HN02</name>
    <dbReference type="NCBI Taxonomy" id="3116925"/>
    <lineage>
        <taxon>Viruses</taxon>
        <taxon>Duplodnaviria</taxon>
        <taxon>Heunggongvirae</taxon>
        <taxon>Uroviricota</taxon>
        <taxon>Caudoviricetes</taxon>
        <taxon>Schitoviridae</taxon>
    </lineage>
</organism>
<reference evidence="1" key="1">
    <citation type="submission" date="2024-01" db="EMBL/GenBank/DDBJ databases">
        <authorList>
            <person name="Zhu Q."/>
        </authorList>
    </citation>
    <scope>NUCLEOTIDE SEQUENCE</scope>
</reference>
<evidence type="ECO:0000313" key="2">
    <source>
        <dbReference type="Proteomes" id="UP001432380"/>
    </source>
</evidence>
<proteinExistence type="predicted"/>
<evidence type="ECO:0000313" key="1">
    <source>
        <dbReference type="EMBL" id="WVK89952.1"/>
    </source>
</evidence>
<sequence length="64" mass="7296">MPEARKTSVELLLELNQMTRKYDDITKTGRIKIGTVAMAQEIVIKSAELLAATRHEYHEQNPVD</sequence>
<dbReference type="EMBL" id="PP079243">
    <property type="protein sequence ID" value="WVK89952.1"/>
    <property type="molecule type" value="Genomic_DNA"/>
</dbReference>
<dbReference type="Proteomes" id="UP001432380">
    <property type="component" value="Segment"/>
</dbReference>